<dbReference type="OrthoDB" id="26242at2759"/>
<comment type="subunit">
    <text evidence="7">Component of the exocyst complex.</text>
</comment>
<evidence type="ECO:0000313" key="11">
    <source>
        <dbReference type="EMBL" id="CAH1110166.1"/>
    </source>
</evidence>
<keyword evidence="5 7" id="KW-0268">Exocytosis</keyword>
<dbReference type="InterPro" id="IPR029175">
    <property type="entry name" value="EXOC2/Sec5"/>
</dbReference>
<evidence type="ECO:0000313" key="12">
    <source>
        <dbReference type="Proteomes" id="UP001153636"/>
    </source>
</evidence>
<dbReference type="GO" id="GO:0006887">
    <property type="term" value="P:exocytosis"/>
    <property type="evidence" value="ECO:0007669"/>
    <property type="project" value="UniProtKB-KW"/>
</dbReference>
<keyword evidence="8" id="KW-0175">Coiled coil</keyword>
<gene>
    <name evidence="11" type="ORF">PSYICH_LOCUS10558</name>
</gene>
<dbReference type="GO" id="GO:0015031">
    <property type="term" value="P:protein transport"/>
    <property type="evidence" value="ECO:0007669"/>
    <property type="project" value="UniProtKB-KW"/>
</dbReference>
<dbReference type="AlphaFoldDB" id="A0A9P0GGP5"/>
<dbReference type="CDD" id="cd00603">
    <property type="entry name" value="IPT_PCSR"/>
    <property type="match status" value="1"/>
</dbReference>
<protein>
    <recommendedName>
        <fullName evidence="3 7">Exocyst complex component 2</fullName>
    </recommendedName>
</protein>
<dbReference type="GO" id="GO:0048468">
    <property type="term" value="P:cell development"/>
    <property type="evidence" value="ECO:0007669"/>
    <property type="project" value="UniProtKB-ARBA"/>
</dbReference>
<evidence type="ECO:0000256" key="4">
    <source>
        <dbReference type="ARBA" id="ARBA00022448"/>
    </source>
</evidence>
<dbReference type="EMBL" id="OV651816">
    <property type="protein sequence ID" value="CAH1110166.1"/>
    <property type="molecule type" value="Genomic_DNA"/>
</dbReference>
<dbReference type="Pfam" id="PF01833">
    <property type="entry name" value="TIG"/>
    <property type="match status" value="1"/>
</dbReference>
<comment type="function">
    <text evidence="1 7">Component of the exocyst complex involved in the docking of exocytic vesicles with fusion sites on the plasma membrane.</text>
</comment>
<evidence type="ECO:0000256" key="6">
    <source>
        <dbReference type="ARBA" id="ARBA00022927"/>
    </source>
</evidence>
<organism evidence="11 12">
    <name type="scientific">Psylliodes chrysocephalus</name>
    <dbReference type="NCBI Taxonomy" id="3402493"/>
    <lineage>
        <taxon>Eukaryota</taxon>
        <taxon>Metazoa</taxon>
        <taxon>Ecdysozoa</taxon>
        <taxon>Arthropoda</taxon>
        <taxon>Hexapoda</taxon>
        <taxon>Insecta</taxon>
        <taxon>Pterygota</taxon>
        <taxon>Neoptera</taxon>
        <taxon>Endopterygota</taxon>
        <taxon>Coleoptera</taxon>
        <taxon>Polyphaga</taxon>
        <taxon>Cucujiformia</taxon>
        <taxon>Chrysomeloidea</taxon>
        <taxon>Chrysomelidae</taxon>
        <taxon>Galerucinae</taxon>
        <taxon>Alticini</taxon>
        <taxon>Psylliodes</taxon>
    </lineage>
</organism>
<feature type="domain" description="IPT/TIG" evidence="9">
    <location>
        <begin position="5"/>
        <end position="86"/>
    </location>
</feature>
<dbReference type="InterPro" id="IPR042044">
    <property type="entry name" value="EXOC6PINT-1/Sec15/Tip20_C_dom2"/>
</dbReference>
<feature type="coiled-coil region" evidence="8">
    <location>
        <begin position="312"/>
        <end position="339"/>
    </location>
</feature>
<comment type="similarity">
    <text evidence="2 7">Belongs to the SEC5 family.</text>
</comment>
<proteinExistence type="inferred from homology"/>
<keyword evidence="12" id="KW-1185">Reference proteome</keyword>
<dbReference type="InterPro" id="IPR002909">
    <property type="entry name" value="IPT_dom"/>
</dbReference>
<name>A0A9P0GGP5_9CUCU</name>
<dbReference type="Pfam" id="PF15469">
    <property type="entry name" value="Sec5"/>
    <property type="match status" value="1"/>
</dbReference>
<dbReference type="Gene3D" id="2.60.40.10">
    <property type="entry name" value="Immunoglobulins"/>
    <property type="match status" value="1"/>
</dbReference>
<keyword evidence="4 7" id="KW-0813">Transport</keyword>
<sequence>MAPPPIVTGLSPNEGAPGTRIKIRGENFGSQPGDLIGLTICGMDCLLTAEWKSPNKIIAISGPIKGKGDVIVTTKYGGTGTCNVTFRGYHLATIGPMKESAVWVEETPMYSWGRHSLSPSSFQQEDPLGLSVEETENKISEEELQNYFPGKCGDIGSQNFSPAWFLLENHQATSFNDIKAGLVYLTRKVHSQKEGQLSFLKANLNSIMDQIDTLMNLRERYEKDLSVFGSTPTIKLERAIKESEREARKLFDDVLSRKDRAEKTRNALNVLQRYKFLFCLPCVIEKNIKKGEYDIVINDYMRVKNLFDKTEVPIFREALNEVEKRIVELQNKLHTDLQTMPITVDQQKRLIRYLVNLDCPFDAAWDAIKSRWEYINKKFKEIYNFHKNTDKLESSKKQNSASKYSKLQIEVISVPACINFTDEICAVTSELFPDLWKIGQAYFSGELQVKIEAGRQVEYKHMVLTAIDSYSKYIRASIIPNTLDKSDRTQYGSLSSLERDEISLYLPELLRSVRSTYSTLIQLDLPNEALDIVSALLVDLRIHCMSILFQQTTEQIKHLSENWKISFSGKYTGVTELPLKFLRLIEDVIQIVKESALSAEQRETTLLDNVSAQKELEKQIDNILSAFYMVLNNLSSTEDFEDCDDNSPVVSQLIGTPVGSQKPDVIHDIPTWEHRLLITLSNCIFTKNTILNDIATKFRETGFSSVDTPIGVNRNKLEMLEKSILDRYLEQKSDPLVGTIEPSMYLGRFDWDINVPPTDIRPYAKECINNLINVHSEINNISTNLLDTILVKIVETIAEELYRLMSCVQKFSKEGAQQAKVDIEALQEMFKDYMSDNAHGHFKEALTHIPVLDGAQMTLVQDILKQCRARMRTQIICLRKH</sequence>
<evidence type="ECO:0000259" key="9">
    <source>
        <dbReference type="Pfam" id="PF01833"/>
    </source>
</evidence>
<evidence type="ECO:0000256" key="8">
    <source>
        <dbReference type="SAM" id="Coils"/>
    </source>
</evidence>
<evidence type="ECO:0000259" key="10">
    <source>
        <dbReference type="Pfam" id="PF15469"/>
    </source>
</evidence>
<dbReference type="PANTHER" id="PTHR13043">
    <property type="entry name" value="EXOCYST COMPLEX COMPONENT SEC5"/>
    <property type="match status" value="1"/>
</dbReference>
<feature type="coiled-coil region" evidence="8">
    <location>
        <begin position="204"/>
        <end position="253"/>
    </location>
</feature>
<feature type="domain" description="Exocyst complex component EXOC2/Sec5 N-terminal" evidence="10">
    <location>
        <begin position="125"/>
        <end position="878"/>
    </location>
</feature>
<evidence type="ECO:0000256" key="5">
    <source>
        <dbReference type="ARBA" id="ARBA00022483"/>
    </source>
</evidence>
<dbReference type="FunFam" id="2.60.40.10:FF:000196">
    <property type="entry name" value="Exocyst complex component 2"/>
    <property type="match status" value="1"/>
</dbReference>
<keyword evidence="6 7" id="KW-0653">Protein transport</keyword>
<dbReference type="InterPro" id="IPR013783">
    <property type="entry name" value="Ig-like_fold"/>
</dbReference>
<evidence type="ECO:0000256" key="3">
    <source>
        <dbReference type="ARBA" id="ARBA00017526"/>
    </source>
</evidence>
<dbReference type="Gene3D" id="1.20.58.670">
    <property type="entry name" value="Dsl1p vesicle tethering complex, Tip20p subunit, domain D"/>
    <property type="match status" value="1"/>
</dbReference>
<dbReference type="PANTHER" id="PTHR13043:SF1">
    <property type="entry name" value="EXOCYST COMPLEX COMPONENT 2"/>
    <property type="match status" value="1"/>
</dbReference>
<dbReference type="Proteomes" id="UP001153636">
    <property type="component" value="Chromosome 4"/>
</dbReference>
<dbReference type="SUPFAM" id="SSF81296">
    <property type="entry name" value="E set domains"/>
    <property type="match status" value="1"/>
</dbReference>
<evidence type="ECO:0000256" key="7">
    <source>
        <dbReference type="RuleBase" id="RU365069"/>
    </source>
</evidence>
<evidence type="ECO:0000256" key="1">
    <source>
        <dbReference type="ARBA" id="ARBA00002660"/>
    </source>
</evidence>
<evidence type="ECO:0000256" key="2">
    <source>
        <dbReference type="ARBA" id="ARBA00010578"/>
    </source>
</evidence>
<dbReference type="InterPro" id="IPR039481">
    <property type="entry name" value="EXOC2/Sec5_N_dom"/>
</dbReference>
<dbReference type="GO" id="GO:0048731">
    <property type="term" value="P:system development"/>
    <property type="evidence" value="ECO:0007669"/>
    <property type="project" value="UniProtKB-ARBA"/>
</dbReference>
<dbReference type="GO" id="GO:0000145">
    <property type="term" value="C:exocyst"/>
    <property type="evidence" value="ECO:0007669"/>
    <property type="project" value="UniProtKB-UniRule"/>
</dbReference>
<accession>A0A9P0GGP5</accession>
<dbReference type="GO" id="GO:0006893">
    <property type="term" value="P:Golgi to plasma membrane transport"/>
    <property type="evidence" value="ECO:0007669"/>
    <property type="project" value="UniProtKB-UniRule"/>
</dbReference>
<dbReference type="InterPro" id="IPR014756">
    <property type="entry name" value="Ig_E-set"/>
</dbReference>
<reference evidence="11" key="1">
    <citation type="submission" date="2022-01" db="EMBL/GenBank/DDBJ databases">
        <authorList>
            <person name="King R."/>
        </authorList>
    </citation>
    <scope>NUCLEOTIDE SEQUENCE</scope>
</reference>